<accession>A0A8H7EP78</accession>
<feature type="region of interest" description="Disordered" evidence="1">
    <location>
        <begin position="344"/>
        <end position="367"/>
    </location>
</feature>
<evidence type="ECO:0000313" key="3">
    <source>
        <dbReference type="EMBL" id="KAF7726855.1"/>
    </source>
</evidence>
<feature type="transmembrane region" description="Helical" evidence="2">
    <location>
        <begin position="277"/>
        <end position="297"/>
    </location>
</feature>
<name>A0A8H7EP78_9FUNG</name>
<feature type="transmembrane region" description="Helical" evidence="2">
    <location>
        <begin position="192"/>
        <end position="211"/>
    </location>
</feature>
<evidence type="ECO:0000256" key="2">
    <source>
        <dbReference type="SAM" id="Phobius"/>
    </source>
</evidence>
<feature type="compositionally biased region" description="Basic and acidic residues" evidence="1">
    <location>
        <begin position="349"/>
        <end position="360"/>
    </location>
</feature>
<evidence type="ECO:0000256" key="1">
    <source>
        <dbReference type="SAM" id="MobiDB-lite"/>
    </source>
</evidence>
<feature type="transmembrane region" description="Helical" evidence="2">
    <location>
        <begin position="535"/>
        <end position="562"/>
    </location>
</feature>
<feature type="compositionally biased region" description="Low complexity" evidence="1">
    <location>
        <begin position="440"/>
        <end position="451"/>
    </location>
</feature>
<feature type="compositionally biased region" description="Low complexity" evidence="1">
    <location>
        <begin position="390"/>
        <end position="401"/>
    </location>
</feature>
<dbReference type="AlphaFoldDB" id="A0A8H7EP78"/>
<feature type="transmembrane region" description="Helical" evidence="2">
    <location>
        <begin position="247"/>
        <end position="265"/>
    </location>
</feature>
<dbReference type="OrthoDB" id="294541at2759"/>
<feature type="transmembrane region" description="Helical" evidence="2">
    <location>
        <begin position="125"/>
        <end position="147"/>
    </location>
</feature>
<keyword evidence="4" id="KW-1185">Reference proteome</keyword>
<feature type="transmembrane region" description="Helical" evidence="2">
    <location>
        <begin position="217"/>
        <end position="235"/>
    </location>
</feature>
<reference evidence="3" key="1">
    <citation type="submission" date="2020-01" db="EMBL/GenBank/DDBJ databases">
        <title>Genome Sequencing of Three Apophysomyces-Like Fungal Strains Confirms a Novel Fungal Genus in the Mucoromycota with divergent Burkholderia-like Endosymbiotic Bacteria.</title>
        <authorList>
            <person name="Stajich J.E."/>
            <person name="Macias A.M."/>
            <person name="Carter-House D."/>
            <person name="Lovett B."/>
            <person name="Kasson L.R."/>
            <person name="Berry K."/>
            <person name="Grigoriev I."/>
            <person name="Chang Y."/>
            <person name="Spatafora J."/>
            <person name="Kasson M.T."/>
        </authorList>
    </citation>
    <scope>NUCLEOTIDE SEQUENCE</scope>
    <source>
        <strain evidence="3">NRRL A-21654</strain>
    </source>
</reference>
<feature type="region of interest" description="Disordered" evidence="1">
    <location>
        <begin position="382"/>
        <end position="404"/>
    </location>
</feature>
<evidence type="ECO:0000313" key="4">
    <source>
        <dbReference type="Proteomes" id="UP000605846"/>
    </source>
</evidence>
<feature type="transmembrane region" description="Helical" evidence="2">
    <location>
        <begin position="94"/>
        <end position="118"/>
    </location>
</feature>
<evidence type="ECO:0008006" key="5">
    <source>
        <dbReference type="Google" id="ProtNLM"/>
    </source>
</evidence>
<feature type="transmembrane region" description="Helical" evidence="2">
    <location>
        <begin position="59"/>
        <end position="82"/>
    </location>
</feature>
<comment type="caution">
    <text evidence="3">The sequence shown here is derived from an EMBL/GenBank/DDBJ whole genome shotgun (WGS) entry which is preliminary data.</text>
</comment>
<dbReference type="EMBL" id="JABAYA010000070">
    <property type="protein sequence ID" value="KAF7726855.1"/>
    <property type="molecule type" value="Genomic_DNA"/>
</dbReference>
<feature type="region of interest" description="Disordered" evidence="1">
    <location>
        <begin position="426"/>
        <end position="482"/>
    </location>
</feature>
<feature type="transmembrane region" description="Helical" evidence="2">
    <location>
        <begin position="159"/>
        <end position="180"/>
    </location>
</feature>
<organism evidence="3 4">
    <name type="scientific">Apophysomyces ossiformis</name>
    <dbReference type="NCBI Taxonomy" id="679940"/>
    <lineage>
        <taxon>Eukaryota</taxon>
        <taxon>Fungi</taxon>
        <taxon>Fungi incertae sedis</taxon>
        <taxon>Mucoromycota</taxon>
        <taxon>Mucoromycotina</taxon>
        <taxon>Mucoromycetes</taxon>
        <taxon>Mucorales</taxon>
        <taxon>Mucorineae</taxon>
        <taxon>Mucoraceae</taxon>
        <taxon>Apophysomyces</taxon>
    </lineage>
</organism>
<gene>
    <name evidence="3" type="ORF">EC973_008362</name>
</gene>
<dbReference type="PANTHER" id="PTHR16189:SF3">
    <property type="entry name" value="AMINO ACID TRANSPORTER TRANSMEMBRANE DOMAIN-CONTAINING PROTEIN"/>
    <property type="match status" value="1"/>
</dbReference>
<proteinExistence type="predicted"/>
<sequence>MARIRGNEKFQAKVELTTIAQLYLGKKYHYFIQIILFLSLQSINVASIILSAQTMDNMFVALFHGTCGLGIAPGGWICVTNLEQGGNSPFDSAGYFLFTFGFLFTALMVIPLGFFTLVENIIVQIISFVILLVILVIWVVFFGIHGLDPSMLPAVGPNSTQVLGIVVFNYSYITTIPSWVNSLKPGVSIHKAMWTSVVISTIIYLVLGSTVALVTTYIFPIVVLVTSIPVFTIVIRSNLLRGQICSRPWAIFWSCFSPWLIAFIFQSKDWLNTLQNWSSLFFQSPVNYIVPFALYFVSRRYEASVEPPPSNPEKVDADDIMMYNPEENRSISLRREPSRLRSNISSRLEQSRLSKKDTMDSKPTQSPRLDIPAIVFSSDVVDEPTGGGSPMTTTPTATTPTRLSPRLSIVTGPFTEHVSTKALGISGPAGSDTEHEMTEEVVLSSLSCSSTVQKDDKTLSPPTSSPNMAKTPPSPMSSRSSGIISSFLAPRSPSVVPSFTSAGLEEAKMGSFLEVEEENFEPFAAFERRRWLNPFVLAIVSSILITIAVIFMIIYNVVMLALGTDLLS</sequence>
<keyword evidence="2" id="KW-0812">Transmembrane</keyword>
<protein>
    <recommendedName>
        <fullName evidence="5">Amino acid transporter transmembrane domain-containing protein</fullName>
    </recommendedName>
</protein>
<feature type="transmembrane region" description="Helical" evidence="2">
    <location>
        <begin position="30"/>
        <end position="52"/>
    </location>
</feature>
<keyword evidence="2" id="KW-1133">Transmembrane helix</keyword>
<keyword evidence="2" id="KW-0472">Membrane</keyword>
<dbReference type="Proteomes" id="UP000605846">
    <property type="component" value="Unassembled WGS sequence"/>
</dbReference>
<dbReference type="PANTHER" id="PTHR16189">
    <property type="entry name" value="TRANSMEMBRANE PROTEIN 104-RELATED"/>
    <property type="match status" value="1"/>
</dbReference>